<comment type="similarity">
    <text evidence="1">Belongs to the short-chain dehydrogenases/reductases (SDR) family.</text>
</comment>
<evidence type="ECO:0000256" key="2">
    <source>
        <dbReference type="ARBA" id="ARBA00023002"/>
    </source>
</evidence>
<dbReference type="InterPro" id="IPR020904">
    <property type="entry name" value="Sc_DH/Rdtase_CS"/>
</dbReference>
<dbReference type="InterPro" id="IPR036291">
    <property type="entry name" value="NAD(P)-bd_dom_sf"/>
</dbReference>
<evidence type="ECO:0000313" key="3">
    <source>
        <dbReference type="EMBL" id="HIV00706.1"/>
    </source>
</evidence>
<dbReference type="Gene3D" id="3.40.50.720">
    <property type="entry name" value="NAD(P)-binding Rossmann-like Domain"/>
    <property type="match status" value="1"/>
</dbReference>
<gene>
    <name evidence="3" type="ORF">IAB14_06310</name>
</gene>
<dbReference type="Pfam" id="PF00106">
    <property type="entry name" value="adh_short"/>
    <property type="match status" value="1"/>
</dbReference>
<accession>A0A9D1NDR6</accession>
<comment type="caution">
    <text evidence="3">The sequence shown here is derived from an EMBL/GenBank/DDBJ whole genome shotgun (WGS) entry which is preliminary data.</text>
</comment>
<reference evidence="3" key="2">
    <citation type="journal article" date="2021" name="PeerJ">
        <title>Extensive microbial diversity within the chicken gut microbiome revealed by metagenomics and culture.</title>
        <authorList>
            <person name="Gilroy R."/>
            <person name="Ravi A."/>
            <person name="Getino M."/>
            <person name="Pursley I."/>
            <person name="Horton D.L."/>
            <person name="Alikhan N.F."/>
            <person name="Baker D."/>
            <person name="Gharbi K."/>
            <person name="Hall N."/>
            <person name="Watson M."/>
            <person name="Adriaenssens E.M."/>
            <person name="Foster-Nyarko E."/>
            <person name="Jarju S."/>
            <person name="Secka A."/>
            <person name="Antonio M."/>
            <person name="Oren A."/>
            <person name="Chaudhuri R.R."/>
            <person name="La Ragione R."/>
            <person name="Hildebrand F."/>
            <person name="Pallen M.J."/>
        </authorList>
    </citation>
    <scope>NUCLEOTIDE SEQUENCE</scope>
    <source>
        <strain evidence="3">23406</strain>
    </source>
</reference>
<dbReference type="EMBL" id="DVOH01000050">
    <property type="protein sequence ID" value="HIV00706.1"/>
    <property type="molecule type" value="Genomic_DNA"/>
</dbReference>
<dbReference type="Proteomes" id="UP000886891">
    <property type="component" value="Unassembled WGS sequence"/>
</dbReference>
<name>A0A9D1NDR6_9FIRM</name>
<dbReference type="CDD" id="cd05233">
    <property type="entry name" value="SDR_c"/>
    <property type="match status" value="1"/>
</dbReference>
<protein>
    <submittedName>
        <fullName evidence="3">SDR family NAD(P)-dependent oxidoreductase</fullName>
    </submittedName>
</protein>
<dbReference type="PANTHER" id="PTHR43391">
    <property type="entry name" value="RETINOL DEHYDROGENASE-RELATED"/>
    <property type="match status" value="1"/>
</dbReference>
<dbReference type="PANTHER" id="PTHR43391:SF82">
    <property type="entry name" value="OXIDOREDUCTASE SADH-RELATED"/>
    <property type="match status" value="1"/>
</dbReference>
<evidence type="ECO:0000313" key="4">
    <source>
        <dbReference type="Proteomes" id="UP000886891"/>
    </source>
</evidence>
<dbReference type="InterPro" id="IPR002347">
    <property type="entry name" value="SDR_fam"/>
</dbReference>
<dbReference type="GO" id="GO:0016491">
    <property type="term" value="F:oxidoreductase activity"/>
    <property type="evidence" value="ECO:0007669"/>
    <property type="project" value="UniProtKB-KW"/>
</dbReference>
<dbReference type="SUPFAM" id="SSF51735">
    <property type="entry name" value="NAD(P)-binding Rossmann-fold domains"/>
    <property type="match status" value="1"/>
</dbReference>
<sequence>MKAFCGKNIVLTGCNSGIGLSFLKLIAKDNKVLCVDVNVDRLREMAARFDGLTVLQCDVSTKEGVDRVFDEAEKTLGKIDLFYANAGYAYYEKYNYADWNRIDAIFRCNCYSPFYSFSRYVASLKGAEGQFAVTASAIGKMAMPGYALYSASKFAVEGFRQALRLECPPNVKVSVLYPIATDTGFFAFGSDGRSRKEDRPFPVQSPDVVARKMLKAVAKGKHICNPSALFSFFLQAVKFCPWLRTVYWKLETAKFRRYCKREQI</sequence>
<dbReference type="AlphaFoldDB" id="A0A9D1NDR6"/>
<dbReference type="PROSITE" id="PS00061">
    <property type="entry name" value="ADH_SHORT"/>
    <property type="match status" value="1"/>
</dbReference>
<proteinExistence type="inferred from homology"/>
<keyword evidence="2" id="KW-0560">Oxidoreductase</keyword>
<reference evidence="3" key="1">
    <citation type="submission" date="2020-10" db="EMBL/GenBank/DDBJ databases">
        <authorList>
            <person name="Gilroy R."/>
        </authorList>
    </citation>
    <scope>NUCLEOTIDE SEQUENCE</scope>
    <source>
        <strain evidence="3">23406</strain>
    </source>
</reference>
<evidence type="ECO:0000256" key="1">
    <source>
        <dbReference type="ARBA" id="ARBA00006484"/>
    </source>
</evidence>
<organism evidence="3 4">
    <name type="scientific">Candidatus Stercoripulliclostridium merdipullorum</name>
    <dbReference type="NCBI Taxonomy" id="2840952"/>
    <lineage>
        <taxon>Bacteria</taxon>
        <taxon>Bacillati</taxon>
        <taxon>Bacillota</taxon>
        <taxon>Clostridia</taxon>
        <taxon>Eubacteriales</taxon>
        <taxon>Candidatus Stercoripulliclostridium</taxon>
    </lineage>
</organism>
<dbReference type="PRINTS" id="PR00081">
    <property type="entry name" value="GDHRDH"/>
</dbReference>